<evidence type="ECO:0000313" key="2">
    <source>
        <dbReference type="Proteomes" id="UP000735302"/>
    </source>
</evidence>
<keyword evidence="2" id="KW-1185">Reference proteome</keyword>
<organism evidence="1 2">
    <name type="scientific">Plakobranchus ocellatus</name>
    <dbReference type="NCBI Taxonomy" id="259542"/>
    <lineage>
        <taxon>Eukaryota</taxon>
        <taxon>Metazoa</taxon>
        <taxon>Spiralia</taxon>
        <taxon>Lophotrochozoa</taxon>
        <taxon>Mollusca</taxon>
        <taxon>Gastropoda</taxon>
        <taxon>Heterobranchia</taxon>
        <taxon>Euthyneura</taxon>
        <taxon>Panpulmonata</taxon>
        <taxon>Sacoglossa</taxon>
        <taxon>Placobranchoidea</taxon>
        <taxon>Plakobranchidae</taxon>
        <taxon>Plakobranchus</taxon>
    </lineage>
</organism>
<evidence type="ECO:0000313" key="1">
    <source>
        <dbReference type="EMBL" id="GFO09881.1"/>
    </source>
</evidence>
<dbReference type="AlphaFoldDB" id="A0AAV4AFC3"/>
<gene>
    <name evidence="1" type="ORF">PoB_003638600</name>
</gene>
<dbReference type="EMBL" id="BLXT01004129">
    <property type="protein sequence ID" value="GFO09881.1"/>
    <property type="molecule type" value="Genomic_DNA"/>
</dbReference>
<name>A0AAV4AFC3_9GAST</name>
<sequence length="140" mass="14385">MSAPVLEGNSAARAGEGDFIGRVGSKGALNLRGEGDFIGRVGSKAALNSAGTLLLRIRSPPPTPWPYAGPESLRSSCCNPAARGGEGDFTGRVGSKAALNSAGTLLLRIRSLPPTPWPYAGPESLRSSCCGLAIHKNQIT</sequence>
<accession>A0AAV4AFC3</accession>
<dbReference type="Proteomes" id="UP000735302">
    <property type="component" value="Unassembled WGS sequence"/>
</dbReference>
<comment type="caution">
    <text evidence="1">The sequence shown here is derived from an EMBL/GenBank/DDBJ whole genome shotgun (WGS) entry which is preliminary data.</text>
</comment>
<proteinExistence type="predicted"/>
<protein>
    <submittedName>
        <fullName evidence="1">Uncharacterized protein</fullName>
    </submittedName>
</protein>
<reference evidence="1 2" key="1">
    <citation type="journal article" date="2021" name="Elife">
        <title>Chloroplast acquisition without the gene transfer in kleptoplastic sea slugs, Plakobranchus ocellatus.</title>
        <authorList>
            <person name="Maeda T."/>
            <person name="Takahashi S."/>
            <person name="Yoshida T."/>
            <person name="Shimamura S."/>
            <person name="Takaki Y."/>
            <person name="Nagai Y."/>
            <person name="Toyoda A."/>
            <person name="Suzuki Y."/>
            <person name="Arimoto A."/>
            <person name="Ishii H."/>
            <person name="Satoh N."/>
            <person name="Nishiyama T."/>
            <person name="Hasebe M."/>
            <person name="Maruyama T."/>
            <person name="Minagawa J."/>
            <person name="Obokata J."/>
            <person name="Shigenobu S."/>
        </authorList>
    </citation>
    <scope>NUCLEOTIDE SEQUENCE [LARGE SCALE GENOMIC DNA]</scope>
</reference>